<organism evidence="1 2">
    <name type="scientific">Reichenbachiella ulvae</name>
    <dbReference type="NCBI Taxonomy" id="2980104"/>
    <lineage>
        <taxon>Bacteria</taxon>
        <taxon>Pseudomonadati</taxon>
        <taxon>Bacteroidota</taxon>
        <taxon>Cytophagia</taxon>
        <taxon>Cytophagales</taxon>
        <taxon>Reichenbachiellaceae</taxon>
        <taxon>Reichenbachiella</taxon>
    </lineage>
</organism>
<evidence type="ECO:0008006" key="3">
    <source>
        <dbReference type="Google" id="ProtNLM"/>
    </source>
</evidence>
<proteinExistence type="predicted"/>
<evidence type="ECO:0000313" key="2">
    <source>
        <dbReference type="Proteomes" id="UP001300692"/>
    </source>
</evidence>
<accession>A0ABT3CYM9</accession>
<keyword evidence="2" id="KW-1185">Reference proteome</keyword>
<reference evidence="1 2" key="1">
    <citation type="submission" date="2022-10" db="EMBL/GenBank/DDBJ databases">
        <title>Comparative genomics and taxonomic characterization of three novel marine species of genus Reichenbachiella exhibiting antioxidant and polysaccharide degradation activities.</title>
        <authorList>
            <person name="Muhammad N."/>
            <person name="Lee Y.-J."/>
            <person name="Ko J."/>
            <person name="Kim S.-G."/>
        </authorList>
    </citation>
    <scope>NUCLEOTIDE SEQUENCE [LARGE SCALE GENOMIC DNA]</scope>
    <source>
        <strain evidence="1 2">ABR2-5</strain>
    </source>
</reference>
<gene>
    <name evidence="1" type="ORF">N7U62_18375</name>
</gene>
<evidence type="ECO:0000313" key="1">
    <source>
        <dbReference type="EMBL" id="MCV9388659.1"/>
    </source>
</evidence>
<dbReference type="RefSeq" id="WP_264139544.1">
    <property type="nucleotide sequence ID" value="NZ_JAOYOD010000001.1"/>
</dbReference>
<sequence length="122" mass="14376">MNKEEKKAFMLLKSLIFHYHGLDEDEEKILNESADELSAHEELEWANEFIAQDFMSAFERSRELLNNTIGKLDKPKKIQYLFSVWEDNNKKGYLTEMEATAMLNLAKEWGIQSELMEKVREA</sequence>
<name>A0ABT3CYM9_9BACT</name>
<protein>
    <recommendedName>
        <fullName evidence="3">Tellurite resistance protein TerB</fullName>
    </recommendedName>
</protein>
<dbReference type="EMBL" id="JAOYOD010000001">
    <property type="protein sequence ID" value="MCV9388659.1"/>
    <property type="molecule type" value="Genomic_DNA"/>
</dbReference>
<comment type="caution">
    <text evidence="1">The sequence shown here is derived from an EMBL/GenBank/DDBJ whole genome shotgun (WGS) entry which is preliminary data.</text>
</comment>
<dbReference type="Proteomes" id="UP001300692">
    <property type="component" value="Unassembled WGS sequence"/>
</dbReference>